<sequence>MHKKETRRQFRNKDEGHPLGDRWKKNGRIWVKNPCSRLYEEQTKKSSKKSPREKEVAANGGRHQDGDNPGLPPRPPRRVVVPWESASVHNRGNLQERIQAHQDVSYQGTK</sequence>
<feature type="region of interest" description="Disordered" evidence="1">
    <location>
        <begin position="1"/>
        <end position="27"/>
    </location>
</feature>
<accession>A0AA88AID3</accession>
<dbReference type="EMBL" id="BTGU01000061">
    <property type="protein sequence ID" value="GMN56039.1"/>
    <property type="molecule type" value="Genomic_DNA"/>
</dbReference>
<feature type="compositionally biased region" description="Basic and acidic residues" evidence="1">
    <location>
        <begin position="39"/>
        <end position="66"/>
    </location>
</feature>
<feature type="compositionally biased region" description="Basic and acidic residues" evidence="1">
    <location>
        <begin position="7"/>
        <end position="24"/>
    </location>
</feature>
<evidence type="ECO:0000256" key="1">
    <source>
        <dbReference type="SAM" id="MobiDB-lite"/>
    </source>
</evidence>
<dbReference type="Proteomes" id="UP001187192">
    <property type="component" value="Unassembled WGS sequence"/>
</dbReference>
<organism evidence="2 3">
    <name type="scientific">Ficus carica</name>
    <name type="common">Common fig</name>
    <dbReference type="NCBI Taxonomy" id="3494"/>
    <lineage>
        <taxon>Eukaryota</taxon>
        <taxon>Viridiplantae</taxon>
        <taxon>Streptophyta</taxon>
        <taxon>Embryophyta</taxon>
        <taxon>Tracheophyta</taxon>
        <taxon>Spermatophyta</taxon>
        <taxon>Magnoliopsida</taxon>
        <taxon>eudicotyledons</taxon>
        <taxon>Gunneridae</taxon>
        <taxon>Pentapetalae</taxon>
        <taxon>rosids</taxon>
        <taxon>fabids</taxon>
        <taxon>Rosales</taxon>
        <taxon>Moraceae</taxon>
        <taxon>Ficeae</taxon>
        <taxon>Ficus</taxon>
    </lineage>
</organism>
<reference evidence="2" key="1">
    <citation type="submission" date="2023-07" db="EMBL/GenBank/DDBJ databases">
        <title>draft genome sequence of fig (Ficus carica).</title>
        <authorList>
            <person name="Takahashi T."/>
            <person name="Nishimura K."/>
        </authorList>
    </citation>
    <scope>NUCLEOTIDE SEQUENCE</scope>
</reference>
<comment type="caution">
    <text evidence="2">The sequence shown here is derived from an EMBL/GenBank/DDBJ whole genome shotgun (WGS) entry which is preliminary data.</text>
</comment>
<name>A0AA88AID3_FICCA</name>
<feature type="region of interest" description="Disordered" evidence="1">
    <location>
        <begin position="39"/>
        <end position="110"/>
    </location>
</feature>
<proteinExistence type="predicted"/>
<dbReference type="Gramene" id="FCD_00026672-RA">
    <property type="protein sequence ID" value="FCD_00026672-RA:cds"/>
    <property type="gene ID" value="FCD_00026672"/>
</dbReference>
<protein>
    <submittedName>
        <fullName evidence="2">Uncharacterized protein</fullName>
    </submittedName>
</protein>
<dbReference type="AlphaFoldDB" id="A0AA88AID3"/>
<gene>
    <name evidence="2" type="ORF">TIFTF001_025157</name>
</gene>
<evidence type="ECO:0000313" key="2">
    <source>
        <dbReference type="EMBL" id="GMN56039.1"/>
    </source>
</evidence>
<evidence type="ECO:0000313" key="3">
    <source>
        <dbReference type="Proteomes" id="UP001187192"/>
    </source>
</evidence>
<keyword evidence="3" id="KW-1185">Reference proteome</keyword>